<dbReference type="InterPro" id="IPR012334">
    <property type="entry name" value="Pectin_lyas_fold"/>
</dbReference>
<proteinExistence type="predicted"/>
<dbReference type="AlphaFoldDB" id="X1KTD7"/>
<dbReference type="NCBIfam" id="TIGR03804">
    <property type="entry name" value="para_beta_helix"/>
    <property type="match status" value="1"/>
</dbReference>
<comment type="caution">
    <text evidence="1">The sequence shown here is derived from an EMBL/GenBank/DDBJ whole genome shotgun (WGS) entry which is preliminary data.</text>
</comment>
<evidence type="ECO:0000313" key="1">
    <source>
        <dbReference type="EMBL" id="GAH93419.1"/>
    </source>
</evidence>
<dbReference type="SMART" id="SM00710">
    <property type="entry name" value="PbH1"/>
    <property type="match status" value="3"/>
</dbReference>
<dbReference type="SUPFAM" id="SSF51126">
    <property type="entry name" value="Pectin lyase-like"/>
    <property type="match status" value="1"/>
</dbReference>
<protein>
    <submittedName>
        <fullName evidence="1">Uncharacterized protein</fullName>
    </submittedName>
</protein>
<sequence>GCFNNTIIENSANNNSLYGIHLDSFTAGDIINNTANNNVRGIYHEGYPYLISGNTANNNQIGLSVWGPGGNGELSRNIAIDNSEYGIDFNSFSFNLTENFMVGSGLALWGQPIERFSTIHIDT</sequence>
<gene>
    <name evidence="1" type="ORF">S03H2_70402</name>
</gene>
<dbReference type="InterPro" id="IPR011050">
    <property type="entry name" value="Pectin_lyase_fold/virulence"/>
</dbReference>
<reference evidence="1" key="1">
    <citation type="journal article" date="2014" name="Front. Microbiol.">
        <title>High frequency of phylogenetically diverse reductive dehalogenase-homologous genes in deep subseafloor sedimentary metagenomes.</title>
        <authorList>
            <person name="Kawai M."/>
            <person name="Futagami T."/>
            <person name="Toyoda A."/>
            <person name="Takaki Y."/>
            <person name="Nishi S."/>
            <person name="Hori S."/>
            <person name="Arai W."/>
            <person name="Tsubouchi T."/>
            <person name="Morono Y."/>
            <person name="Uchiyama I."/>
            <person name="Ito T."/>
            <person name="Fujiyama A."/>
            <person name="Inagaki F."/>
            <person name="Takami H."/>
        </authorList>
    </citation>
    <scope>NUCLEOTIDE SEQUENCE</scope>
    <source>
        <strain evidence="1">Expedition CK06-06</strain>
    </source>
</reference>
<feature type="non-terminal residue" evidence="1">
    <location>
        <position position="123"/>
    </location>
</feature>
<dbReference type="InterPro" id="IPR006626">
    <property type="entry name" value="PbH1"/>
</dbReference>
<dbReference type="Gene3D" id="2.160.20.10">
    <property type="entry name" value="Single-stranded right-handed beta-helix, Pectin lyase-like"/>
    <property type="match status" value="1"/>
</dbReference>
<feature type="non-terminal residue" evidence="1">
    <location>
        <position position="1"/>
    </location>
</feature>
<organism evidence="1">
    <name type="scientific">marine sediment metagenome</name>
    <dbReference type="NCBI Taxonomy" id="412755"/>
    <lineage>
        <taxon>unclassified sequences</taxon>
        <taxon>metagenomes</taxon>
        <taxon>ecological metagenomes</taxon>
    </lineage>
</organism>
<accession>X1KTD7</accession>
<name>X1KTD7_9ZZZZ</name>
<dbReference type="EMBL" id="BARU01046777">
    <property type="protein sequence ID" value="GAH93419.1"/>
    <property type="molecule type" value="Genomic_DNA"/>
</dbReference>
<dbReference type="InterPro" id="IPR022441">
    <property type="entry name" value="Para_beta_helix_rpt-2"/>
</dbReference>